<name>A0ABW2L6H1_9BACT</name>
<evidence type="ECO:0000259" key="1">
    <source>
        <dbReference type="PROSITE" id="PS51459"/>
    </source>
</evidence>
<dbReference type="PIRSF" id="PIRSF018297">
    <property type="entry name" value="Doc"/>
    <property type="match status" value="1"/>
</dbReference>
<dbReference type="Proteomes" id="UP001596472">
    <property type="component" value="Unassembled WGS sequence"/>
</dbReference>
<keyword evidence="3" id="KW-1185">Reference proteome</keyword>
<reference evidence="3" key="1">
    <citation type="journal article" date="2019" name="Int. J. Syst. Evol. Microbiol.">
        <title>The Global Catalogue of Microorganisms (GCM) 10K type strain sequencing project: providing services to taxonomists for standard genome sequencing and annotation.</title>
        <authorList>
            <consortium name="The Broad Institute Genomics Platform"/>
            <consortium name="The Broad Institute Genome Sequencing Center for Infectious Disease"/>
            <person name="Wu L."/>
            <person name="Ma J."/>
        </authorList>
    </citation>
    <scope>NUCLEOTIDE SEQUENCE [LARGE SCALE GENOMIC DNA]</scope>
    <source>
        <strain evidence="3">CGMCC 4.1467</strain>
    </source>
</reference>
<gene>
    <name evidence="2" type="ORF">ACFQY0_08245</name>
</gene>
<dbReference type="Pfam" id="PF02661">
    <property type="entry name" value="Fic"/>
    <property type="match status" value="1"/>
</dbReference>
<dbReference type="InterPro" id="IPR003812">
    <property type="entry name" value="Fido"/>
</dbReference>
<sequence>MAEPHWISVKVALALHARQVAEHGGDSAVREFELLASAIAKPQQRLHDEPTSTLFQLAAAYASGIAKNHPFVDGNKRTAFVVYRLFLLRNGFTLSASKTERYLSMLQLASGERSEDEFAQWLSDNTSPIA</sequence>
<protein>
    <submittedName>
        <fullName evidence="2">Type II toxin-antitoxin system death-on-curing family toxin</fullName>
    </submittedName>
</protein>
<dbReference type="InterPro" id="IPR036597">
    <property type="entry name" value="Fido-like_dom_sf"/>
</dbReference>
<dbReference type="InterPro" id="IPR006440">
    <property type="entry name" value="Doc"/>
</dbReference>
<dbReference type="PANTHER" id="PTHR39426">
    <property type="entry name" value="HOMOLOGY TO DEATH-ON-CURING PROTEIN OF PHAGE P1"/>
    <property type="match status" value="1"/>
</dbReference>
<dbReference type="PANTHER" id="PTHR39426:SF1">
    <property type="entry name" value="HOMOLOGY TO DEATH-ON-CURING PROTEIN OF PHAGE P1"/>
    <property type="match status" value="1"/>
</dbReference>
<proteinExistence type="predicted"/>
<dbReference type="PROSITE" id="PS51459">
    <property type="entry name" value="FIDO"/>
    <property type="match status" value="1"/>
</dbReference>
<comment type="caution">
    <text evidence="2">The sequence shown here is derived from an EMBL/GenBank/DDBJ whole genome shotgun (WGS) entry which is preliminary data.</text>
</comment>
<dbReference type="InterPro" id="IPR053737">
    <property type="entry name" value="Type_II_TA_Toxin"/>
</dbReference>
<dbReference type="Gene3D" id="1.20.120.1870">
    <property type="entry name" value="Fic/DOC protein, Fido domain"/>
    <property type="match status" value="1"/>
</dbReference>
<organism evidence="2 3">
    <name type="scientific">Haloferula chungangensis</name>
    <dbReference type="NCBI Taxonomy" id="1048331"/>
    <lineage>
        <taxon>Bacteria</taxon>
        <taxon>Pseudomonadati</taxon>
        <taxon>Verrucomicrobiota</taxon>
        <taxon>Verrucomicrobiia</taxon>
        <taxon>Verrucomicrobiales</taxon>
        <taxon>Verrucomicrobiaceae</taxon>
        <taxon>Haloferula</taxon>
    </lineage>
</organism>
<dbReference type="EMBL" id="JBHTBS010000003">
    <property type="protein sequence ID" value="MFC7337165.1"/>
    <property type="molecule type" value="Genomic_DNA"/>
</dbReference>
<dbReference type="SUPFAM" id="SSF140931">
    <property type="entry name" value="Fic-like"/>
    <property type="match status" value="1"/>
</dbReference>
<dbReference type="NCBIfam" id="TIGR01550">
    <property type="entry name" value="DOC_P1"/>
    <property type="match status" value="1"/>
</dbReference>
<accession>A0ABW2L6H1</accession>
<evidence type="ECO:0000313" key="3">
    <source>
        <dbReference type="Proteomes" id="UP001596472"/>
    </source>
</evidence>
<evidence type="ECO:0000313" key="2">
    <source>
        <dbReference type="EMBL" id="MFC7337165.1"/>
    </source>
</evidence>
<feature type="domain" description="Fido" evidence="1">
    <location>
        <begin position="7"/>
        <end position="124"/>
    </location>
</feature>
<dbReference type="RefSeq" id="WP_379711240.1">
    <property type="nucleotide sequence ID" value="NZ_JBHTBS010000003.1"/>
</dbReference>